<keyword evidence="3" id="KW-1185">Reference proteome</keyword>
<dbReference type="AlphaFoldDB" id="B8BYK1"/>
<evidence type="ECO:0000313" key="2">
    <source>
        <dbReference type="EMBL" id="EED93903.1"/>
    </source>
</evidence>
<dbReference type="eggNOG" id="ENOG502RWT4">
    <property type="taxonomic scope" value="Eukaryota"/>
</dbReference>
<keyword evidence="1" id="KW-0732">Signal</keyword>
<dbReference type="KEGG" id="tps:THAPSDRAFT_21887"/>
<dbReference type="EMBL" id="CM000640">
    <property type="protein sequence ID" value="EED93903.1"/>
    <property type="molecule type" value="Genomic_DNA"/>
</dbReference>
<dbReference type="OMA" id="NQCDCAF"/>
<proteinExistence type="predicted"/>
<sequence length="269" mass="28839">MKYQLATSLLATCIAATAAETASNVNAATSLENGAPSQRRVLSISDITDAKPNFNARRLLQRFKARKQRAYNPEQSVVGAPDTGILNNNLPRFLQDYEYYCPRDTCPSELCDCADEGGALEDCTSQLQSVCMAGKLGDCVYEGYVPVYQAVYCPFVSCLGEGFRENQCDCAFYDLYCSRLTGDECKSIIPTASDGVDKKPFFGCDETELASVCDQAKSCKTAGDLQGLPDLGTWVGSGMVGMKNSSEKVGSVAAGVALASTMVWGLMNA</sequence>
<evidence type="ECO:0000313" key="3">
    <source>
        <dbReference type="Proteomes" id="UP000001449"/>
    </source>
</evidence>
<dbReference type="Proteomes" id="UP000001449">
    <property type="component" value="Chromosome 3"/>
</dbReference>
<organism evidence="2 3">
    <name type="scientific">Thalassiosira pseudonana</name>
    <name type="common">Marine diatom</name>
    <name type="synonym">Cyclotella nana</name>
    <dbReference type="NCBI Taxonomy" id="35128"/>
    <lineage>
        <taxon>Eukaryota</taxon>
        <taxon>Sar</taxon>
        <taxon>Stramenopiles</taxon>
        <taxon>Ochrophyta</taxon>
        <taxon>Bacillariophyta</taxon>
        <taxon>Coscinodiscophyceae</taxon>
        <taxon>Thalassiosirophycidae</taxon>
        <taxon>Thalassiosirales</taxon>
        <taxon>Thalassiosiraceae</taxon>
        <taxon>Thalassiosira</taxon>
    </lineage>
</organism>
<reference evidence="2 3" key="2">
    <citation type="journal article" date="2008" name="Nature">
        <title>The Phaeodactylum genome reveals the evolutionary history of diatom genomes.</title>
        <authorList>
            <person name="Bowler C."/>
            <person name="Allen A.E."/>
            <person name="Badger J.H."/>
            <person name="Grimwood J."/>
            <person name="Jabbari K."/>
            <person name="Kuo A."/>
            <person name="Maheswari U."/>
            <person name="Martens C."/>
            <person name="Maumus F."/>
            <person name="Otillar R.P."/>
            <person name="Rayko E."/>
            <person name="Salamov A."/>
            <person name="Vandepoele K."/>
            <person name="Beszteri B."/>
            <person name="Gruber A."/>
            <person name="Heijde M."/>
            <person name="Katinka M."/>
            <person name="Mock T."/>
            <person name="Valentin K."/>
            <person name="Verret F."/>
            <person name="Berges J.A."/>
            <person name="Brownlee C."/>
            <person name="Cadoret J.P."/>
            <person name="Chiovitti A."/>
            <person name="Choi C.J."/>
            <person name="Coesel S."/>
            <person name="De Martino A."/>
            <person name="Detter J.C."/>
            <person name="Durkin C."/>
            <person name="Falciatore A."/>
            <person name="Fournet J."/>
            <person name="Haruta M."/>
            <person name="Huysman M.J."/>
            <person name="Jenkins B.D."/>
            <person name="Jiroutova K."/>
            <person name="Jorgensen R.E."/>
            <person name="Joubert Y."/>
            <person name="Kaplan A."/>
            <person name="Kroger N."/>
            <person name="Kroth P.G."/>
            <person name="La Roche J."/>
            <person name="Lindquist E."/>
            <person name="Lommer M."/>
            <person name="Martin-Jezequel V."/>
            <person name="Lopez P.J."/>
            <person name="Lucas S."/>
            <person name="Mangogna M."/>
            <person name="McGinnis K."/>
            <person name="Medlin L.K."/>
            <person name="Montsant A."/>
            <person name="Oudot-Le Secq M.P."/>
            <person name="Napoli C."/>
            <person name="Obornik M."/>
            <person name="Parker M.S."/>
            <person name="Petit J.L."/>
            <person name="Porcel B.M."/>
            <person name="Poulsen N."/>
            <person name="Robison M."/>
            <person name="Rychlewski L."/>
            <person name="Rynearson T.A."/>
            <person name="Schmutz J."/>
            <person name="Shapiro H."/>
            <person name="Siaut M."/>
            <person name="Stanley M."/>
            <person name="Sussman M.R."/>
            <person name="Taylor A.R."/>
            <person name="Vardi A."/>
            <person name="von Dassow P."/>
            <person name="Vyverman W."/>
            <person name="Willis A."/>
            <person name="Wyrwicz L.S."/>
            <person name="Rokhsar D.S."/>
            <person name="Weissenbach J."/>
            <person name="Armbrust E.V."/>
            <person name="Green B.R."/>
            <person name="Van de Peer Y."/>
            <person name="Grigoriev I.V."/>
        </authorList>
    </citation>
    <scope>NUCLEOTIDE SEQUENCE [LARGE SCALE GENOMIC DNA]</scope>
    <source>
        <strain evidence="2 3">CCMP1335</strain>
    </source>
</reference>
<evidence type="ECO:0000256" key="1">
    <source>
        <dbReference type="SAM" id="SignalP"/>
    </source>
</evidence>
<feature type="chain" id="PRO_5002869466" evidence="1">
    <location>
        <begin position="20"/>
        <end position="269"/>
    </location>
</feature>
<dbReference type="PaxDb" id="35128-Thaps21887"/>
<dbReference type="RefSeq" id="XP_002288467.1">
    <property type="nucleotide sequence ID" value="XM_002288431.1"/>
</dbReference>
<gene>
    <name evidence="2" type="ORF">THAPSDRAFT_21887</name>
</gene>
<dbReference type="GeneID" id="7451322"/>
<dbReference type="HOGENOM" id="CLU_1036196_0_0_1"/>
<accession>B8BYK1</accession>
<dbReference type="InParanoid" id="B8BYK1"/>
<feature type="signal peptide" evidence="1">
    <location>
        <begin position="1"/>
        <end position="19"/>
    </location>
</feature>
<protein>
    <submittedName>
        <fullName evidence="2">Uncharacterized protein</fullName>
    </submittedName>
</protein>
<reference evidence="2 3" key="1">
    <citation type="journal article" date="2004" name="Science">
        <title>The genome of the diatom Thalassiosira pseudonana: ecology, evolution, and metabolism.</title>
        <authorList>
            <person name="Armbrust E.V."/>
            <person name="Berges J.A."/>
            <person name="Bowler C."/>
            <person name="Green B.R."/>
            <person name="Martinez D."/>
            <person name="Putnam N.H."/>
            <person name="Zhou S."/>
            <person name="Allen A.E."/>
            <person name="Apt K.E."/>
            <person name="Bechner M."/>
            <person name="Brzezinski M.A."/>
            <person name="Chaal B.K."/>
            <person name="Chiovitti A."/>
            <person name="Davis A.K."/>
            <person name="Demarest M.S."/>
            <person name="Detter J.C."/>
            <person name="Glavina T."/>
            <person name="Goodstein D."/>
            <person name="Hadi M.Z."/>
            <person name="Hellsten U."/>
            <person name="Hildebrand M."/>
            <person name="Jenkins B.D."/>
            <person name="Jurka J."/>
            <person name="Kapitonov V.V."/>
            <person name="Kroger N."/>
            <person name="Lau W.W."/>
            <person name="Lane T.W."/>
            <person name="Larimer F.W."/>
            <person name="Lippmeier J.C."/>
            <person name="Lucas S."/>
            <person name="Medina M."/>
            <person name="Montsant A."/>
            <person name="Obornik M."/>
            <person name="Parker M.S."/>
            <person name="Palenik B."/>
            <person name="Pazour G.J."/>
            <person name="Richardson P.M."/>
            <person name="Rynearson T.A."/>
            <person name="Saito M.A."/>
            <person name="Schwartz D.C."/>
            <person name="Thamatrakoln K."/>
            <person name="Valentin K."/>
            <person name="Vardi A."/>
            <person name="Wilkerson F.P."/>
            <person name="Rokhsar D.S."/>
        </authorList>
    </citation>
    <scope>NUCLEOTIDE SEQUENCE [LARGE SCALE GENOMIC DNA]</scope>
    <source>
        <strain evidence="2 3">CCMP1335</strain>
    </source>
</reference>
<name>B8BYK1_THAPS</name>